<keyword evidence="2" id="KW-1185">Reference proteome</keyword>
<proteinExistence type="predicted"/>
<reference evidence="1" key="1">
    <citation type="submission" date="2023-06" db="EMBL/GenBank/DDBJ databases">
        <title>Male Hemibagrus guttatus genome.</title>
        <authorList>
            <person name="Bian C."/>
        </authorList>
    </citation>
    <scope>NUCLEOTIDE SEQUENCE</scope>
    <source>
        <strain evidence="1">Male_cb2023</strain>
        <tissue evidence="1">Muscle</tissue>
    </source>
</reference>
<dbReference type="PANTHER" id="PTHR31025:SF19">
    <property type="entry name" value="SI:CH73-42K18.1-RELATED"/>
    <property type="match status" value="1"/>
</dbReference>
<evidence type="ECO:0000313" key="1">
    <source>
        <dbReference type="EMBL" id="KAK3521950.1"/>
    </source>
</evidence>
<accession>A0AAE0QKD2</accession>
<evidence type="ECO:0000313" key="2">
    <source>
        <dbReference type="Proteomes" id="UP001274896"/>
    </source>
</evidence>
<dbReference type="Proteomes" id="UP001274896">
    <property type="component" value="Unassembled WGS sequence"/>
</dbReference>
<gene>
    <name evidence="1" type="ORF">QTP70_020057</name>
</gene>
<sequence>MKKRTQNMSLIGQKMDSTFVLRRKEVIHSEPSEIVEKWPALFTESQLYDVTCVRTAVLHGLPVLLGDDSEQFFRICFDSDVDTDFSGIDVGLLTVLAEDMSARTSNVLNVDSSRAIILEGRIVMDDAPNLDYPKTMRNTFDFIQRVFLSLGGKNLTPKLQTLKNQLLS</sequence>
<organism evidence="1 2">
    <name type="scientific">Hemibagrus guttatus</name>
    <dbReference type="NCBI Taxonomy" id="175788"/>
    <lineage>
        <taxon>Eukaryota</taxon>
        <taxon>Metazoa</taxon>
        <taxon>Chordata</taxon>
        <taxon>Craniata</taxon>
        <taxon>Vertebrata</taxon>
        <taxon>Euteleostomi</taxon>
        <taxon>Actinopterygii</taxon>
        <taxon>Neopterygii</taxon>
        <taxon>Teleostei</taxon>
        <taxon>Ostariophysi</taxon>
        <taxon>Siluriformes</taxon>
        <taxon>Bagridae</taxon>
        <taxon>Hemibagrus</taxon>
    </lineage>
</organism>
<dbReference type="AlphaFoldDB" id="A0AAE0QKD2"/>
<name>A0AAE0QKD2_9TELE</name>
<comment type="caution">
    <text evidence="1">The sequence shown here is derived from an EMBL/GenBank/DDBJ whole genome shotgun (WGS) entry which is preliminary data.</text>
</comment>
<dbReference type="PANTHER" id="PTHR31025">
    <property type="entry name" value="SI:CH211-196P9.1-RELATED"/>
    <property type="match status" value="1"/>
</dbReference>
<dbReference type="EMBL" id="JAUCMX010000015">
    <property type="protein sequence ID" value="KAK3521950.1"/>
    <property type="molecule type" value="Genomic_DNA"/>
</dbReference>
<protein>
    <submittedName>
        <fullName evidence="1">Uncharacterized protein</fullName>
    </submittedName>
</protein>